<accession>A0A815ATY8</accession>
<name>A0A815ATY8_9BILA</name>
<keyword evidence="1" id="KW-1133">Transmembrane helix</keyword>
<keyword evidence="1" id="KW-0812">Transmembrane</keyword>
<dbReference type="AlphaFoldDB" id="A0A815ATY8"/>
<evidence type="ECO:0000313" key="4">
    <source>
        <dbReference type="Proteomes" id="UP000663864"/>
    </source>
</evidence>
<reference evidence="2" key="1">
    <citation type="submission" date="2021-02" db="EMBL/GenBank/DDBJ databases">
        <authorList>
            <person name="Nowell W R."/>
        </authorList>
    </citation>
    <scope>NUCLEOTIDE SEQUENCE</scope>
</reference>
<organism evidence="2 4">
    <name type="scientific">Rotaria sordida</name>
    <dbReference type="NCBI Taxonomy" id="392033"/>
    <lineage>
        <taxon>Eukaryota</taxon>
        <taxon>Metazoa</taxon>
        <taxon>Spiralia</taxon>
        <taxon>Gnathifera</taxon>
        <taxon>Rotifera</taxon>
        <taxon>Eurotatoria</taxon>
        <taxon>Bdelloidea</taxon>
        <taxon>Philodinida</taxon>
        <taxon>Philodinidae</taxon>
        <taxon>Rotaria</taxon>
    </lineage>
</organism>
<keyword evidence="1" id="KW-0472">Membrane</keyword>
<evidence type="ECO:0000313" key="3">
    <source>
        <dbReference type="EMBL" id="CAF4121319.1"/>
    </source>
</evidence>
<dbReference type="EMBL" id="CAJNOT010001887">
    <property type="protein sequence ID" value="CAF1260154.1"/>
    <property type="molecule type" value="Genomic_DNA"/>
</dbReference>
<comment type="caution">
    <text evidence="2">The sequence shown here is derived from an EMBL/GenBank/DDBJ whole genome shotgun (WGS) entry which is preliminary data.</text>
</comment>
<evidence type="ECO:0000256" key="1">
    <source>
        <dbReference type="SAM" id="Phobius"/>
    </source>
</evidence>
<protein>
    <recommendedName>
        <fullName evidence="5">G-protein coupled receptors family 1 profile domain-containing protein</fullName>
    </recommendedName>
</protein>
<dbReference type="Proteomes" id="UP000663864">
    <property type="component" value="Unassembled WGS sequence"/>
</dbReference>
<sequence>MSVLKAAIQLAFWGPIVLFIIGVPSAILNAIIFIGLKTFRQSSSSYYIVSQSLFDFGALLILLLQSIPSTSASVYSISCKILTYRNIHLITVINAQQQSVRTRLSM</sequence>
<evidence type="ECO:0000313" key="2">
    <source>
        <dbReference type="EMBL" id="CAF1260154.1"/>
    </source>
</evidence>
<evidence type="ECO:0008006" key="5">
    <source>
        <dbReference type="Google" id="ProtNLM"/>
    </source>
</evidence>
<dbReference type="EMBL" id="CAJOBD010008797">
    <property type="protein sequence ID" value="CAF4121319.1"/>
    <property type="molecule type" value="Genomic_DNA"/>
</dbReference>
<feature type="transmembrane region" description="Helical" evidence="1">
    <location>
        <begin position="12"/>
        <end position="34"/>
    </location>
</feature>
<dbReference type="Proteomes" id="UP000663836">
    <property type="component" value="Unassembled WGS sequence"/>
</dbReference>
<proteinExistence type="predicted"/>
<gene>
    <name evidence="3" type="ORF">JBS370_LOCUS32641</name>
    <name evidence="2" type="ORF">ZHD862_LOCUS25860</name>
</gene>